<dbReference type="SUPFAM" id="SSF55550">
    <property type="entry name" value="SH2 domain"/>
    <property type="match status" value="1"/>
</dbReference>
<dbReference type="GO" id="GO:0005102">
    <property type="term" value="F:signaling receptor binding"/>
    <property type="evidence" value="ECO:0000318"/>
    <property type="project" value="GO_Central"/>
</dbReference>
<dbReference type="InterPro" id="IPR008266">
    <property type="entry name" value="Tyr_kinase_AS"/>
</dbReference>
<accession>A0A8R1UE29</accession>
<dbReference type="SUPFAM" id="SSF56112">
    <property type="entry name" value="Protein kinase-like (PK-like)"/>
    <property type="match status" value="1"/>
</dbReference>
<dbReference type="SMART" id="SM00252">
    <property type="entry name" value="SH2"/>
    <property type="match status" value="1"/>
</dbReference>
<dbReference type="CDD" id="cd00192">
    <property type="entry name" value="PTKc"/>
    <property type="match status" value="1"/>
</dbReference>
<keyword evidence="4 7" id="KW-0067">ATP-binding</keyword>
<dbReference type="InterPro" id="IPR020635">
    <property type="entry name" value="Tyr_kinase_cat_dom"/>
</dbReference>
<sequence length="522" mass="59746">MHYKKNLRIPYFHIRRMPGTRRKTHTLRNTHDSKEKRNIPSSTHDSKEKRNIPPSTHAKMKETHVTKMKDLTKDNSLPGSKEKKKSNKSLKKDSGSKELKKQKNAEKTSSNTNVNSRETPPHHNIEGTQNSKTYSVKAHHTRSKENEMMVSSVGRSLSHAQFYHGLMPRVDCEELMKNVGDFLINGNAVFILSVMIERKNVERPTHIRILHGNGLWSIEDEEMKKTSTILALVKLYEKEQSAHSDAHGPLLKTVVRRPDFYLIHEDIEVGEEIGKGAFGTVHKGKLKKECRLMLRFDHPNIVRVYGIAPGDTPVLIVLELASGGSLKSFCKKNDPVSNESLIKFARDALNGMYYLQTMKVIHRDLAARNCLLGAHSELKISDFGLSHVGDTLHLDTMKSVPVKWLAPETLHTGTFSHKTDVWAYGVLLWEIFSRCKSDPFPGLTNTAAKDLILTRHPPMDPLPNMGNEWREIMNDCFILVWIIRWHKEEKRSDFVDLHRKVFGEEPKAVTRKILNEKSIYLK</sequence>
<dbReference type="AlphaFoldDB" id="A0A2A6CZW4"/>
<dbReference type="EC" id="2.7.10.2" evidence="7"/>
<dbReference type="PANTHER" id="PTHR24418">
    <property type="entry name" value="TYROSINE-PROTEIN KINASE"/>
    <property type="match status" value="1"/>
</dbReference>
<feature type="compositionally biased region" description="Basic and acidic residues" evidence="8">
    <location>
        <begin position="59"/>
        <end position="73"/>
    </location>
</feature>
<evidence type="ECO:0000256" key="6">
    <source>
        <dbReference type="ARBA" id="ARBA00051245"/>
    </source>
</evidence>
<dbReference type="Gene3D" id="3.30.505.10">
    <property type="entry name" value="SH2 domain"/>
    <property type="match status" value="1"/>
</dbReference>
<evidence type="ECO:0000256" key="7">
    <source>
        <dbReference type="RuleBase" id="RU362096"/>
    </source>
</evidence>
<dbReference type="EnsemblMetazoa" id="PPA21798.1">
    <property type="protein sequence ID" value="PPA21798.1"/>
    <property type="gene ID" value="WBGene00111352"/>
</dbReference>
<keyword evidence="10" id="KW-1185">Reference proteome</keyword>
<dbReference type="SMART" id="SM00219">
    <property type="entry name" value="TyrKc"/>
    <property type="match status" value="1"/>
</dbReference>
<feature type="compositionally biased region" description="Basic residues" evidence="8">
    <location>
        <begin position="17"/>
        <end position="28"/>
    </location>
</feature>
<evidence type="ECO:0000313" key="10">
    <source>
        <dbReference type="Proteomes" id="UP000005239"/>
    </source>
</evidence>
<comment type="similarity">
    <text evidence="7">Belongs to the protein kinase superfamily. Tyr protein kinase family.</text>
</comment>
<dbReference type="Pfam" id="PF07714">
    <property type="entry name" value="PK_Tyr_Ser-Thr"/>
    <property type="match status" value="1"/>
</dbReference>
<dbReference type="GO" id="GO:0005524">
    <property type="term" value="F:ATP binding"/>
    <property type="evidence" value="ECO:0007669"/>
    <property type="project" value="UniProtKB-KW"/>
</dbReference>
<evidence type="ECO:0000256" key="5">
    <source>
        <dbReference type="ARBA" id="ARBA00023137"/>
    </source>
</evidence>
<evidence type="ECO:0000256" key="2">
    <source>
        <dbReference type="ARBA" id="ARBA00022741"/>
    </source>
</evidence>
<name>A0A2A6CZW4_PRIPA</name>
<comment type="catalytic activity">
    <reaction evidence="6 7">
        <text>L-tyrosyl-[protein] + ATP = O-phospho-L-tyrosyl-[protein] + ADP + H(+)</text>
        <dbReference type="Rhea" id="RHEA:10596"/>
        <dbReference type="Rhea" id="RHEA-COMP:10136"/>
        <dbReference type="Rhea" id="RHEA-COMP:20101"/>
        <dbReference type="ChEBI" id="CHEBI:15378"/>
        <dbReference type="ChEBI" id="CHEBI:30616"/>
        <dbReference type="ChEBI" id="CHEBI:46858"/>
        <dbReference type="ChEBI" id="CHEBI:61978"/>
        <dbReference type="ChEBI" id="CHEBI:456216"/>
        <dbReference type="EC" id="2.7.10.2"/>
    </reaction>
</comment>
<dbReference type="Gene3D" id="1.10.510.10">
    <property type="entry name" value="Transferase(Phosphotransferase) domain 1"/>
    <property type="match status" value="1"/>
</dbReference>
<dbReference type="Proteomes" id="UP000005239">
    <property type="component" value="Unassembled WGS sequence"/>
</dbReference>
<dbReference type="InterPro" id="IPR036860">
    <property type="entry name" value="SH2_dom_sf"/>
</dbReference>
<dbReference type="OrthoDB" id="546826at2759"/>
<feature type="region of interest" description="Disordered" evidence="8">
    <location>
        <begin position="17"/>
        <end position="147"/>
    </location>
</feature>
<reference evidence="9" key="2">
    <citation type="submission" date="2022-06" db="UniProtKB">
        <authorList>
            <consortium name="EnsemblMetazoa"/>
        </authorList>
    </citation>
    <scope>IDENTIFICATION</scope>
    <source>
        <strain evidence="9">PS312</strain>
    </source>
</reference>
<dbReference type="PROSITE" id="PS00109">
    <property type="entry name" value="PROTEIN_KINASE_TYR"/>
    <property type="match status" value="1"/>
</dbReference>
<feature type="compositionally biased region" description="Basic and acidic residues" evidence="8">
    <location>
        <begin position="29"/>
        <end position="51"/>
    </location>
</feature>
<proteinExistence type="inferred from homology"/>
<dbReference type="InterPro" id="IPR001245">
    <property type="entry name" value="Ser-Thr/Tyr_kinase_cat_dom"/>
</dbReference>
<evidence type="ECO:0000256" key="3">
    <source>
        <dbReference type="ARBA" id="ARBA00022777"/>
    </source>
</evidence>
<keyword evidence="1 7" id="KW-0808">Transferase</keyword>
<dbReference type="PROSITE" id="PS50011">
    <property type="entry name" value="PROTEIN_KINASE_DOM"/>
    <property type="match status" value="1"/>
</dbReference>
<dbReference type="PRINTS" id="PR00109">
    <property type="entry name" value="TYRKINASE"/>
</dbReference>
<keyword evidence="5 7" id="KW-0829">Tyrosine-protein kinase</keyword>
<evidence type="ECO:0000313" key="9">
    <source>
        <dbReference type="EnsemblMetazoa" id="PPA21798.1"/>
    </source>
</evidence>
<reference evidence="10" key="1">
    <citation type="journal article" date="2008" name="Nat. Genet.">
        <title>The Pristionchus pacificus genome provides a unique perspective on nematode lifestyle and parasitism.</title>
        <authorList>
            <person name="Dieterich C."/>
            <person name="Clifton S.W."/>
            <person name="Schuster L.N."/>
            <person name="Chinwalla A."/>
            <person name="Delehaunty K."/>
            <person name="Dinkelacker I."/>
            <person name="Fulton L."/>
            <person name="Fulton R."/>
            <person name="Godfrey J."/>
            <person name="Minx P."/>
            <person name="Mitreva M."/>
            <person name="Roeseler W."/>
            <person name="Tian H."/>
            <person name="Witte H."/>
            <person name="Yang S.P."/>
            <person name="Wilson R.K."/>
            <person name="Sommer R.J."/>
        </authorList>
    </citation>
    <scope>NUCLEOTIDE SEQUENCE [LARGE SCALE GENOMIC DNA]</scope>
    <source>
        <strain evidence="10">PS312</strain>
    </source>
</reference>
<dbReference type="GO" id="GO:0007169">
    <property type="term" value="P:cell surface receptor protein tyrosine kinase signaling pathway"/>
    <property type="evidence" value="ECO:0000318"/>
    <property type="project" value="GO_Central"/>
</dbReference>
<dbReference type="PROSITE" id="PS50001">
    <property type="entry name" value="SH2"/>
    <property type="match status" value="1"/>
</dbReference>
<dbReference type="GO" id="GO:0004715">
    <property type="term" value="F:non-membrane spanning protein tyrosine kinase activity"/>
    <property type="evidence" value="ECO:0000318"/>
    <property type="project" value="GO_Central"/>
</dbReference>
<evidence type="ECO:0000256" key="8">
    <source>
        <dbReference type="SAM" id="MobiDB-lite"/>
    </source>
</evidence>
<feature type="compositionally biased region" description="Basic and acidic residues" evidence="8">
    <location>
        <begin position="90"/>
        <end position="106"/>
    </location>
</feature>
<protein>
    <recommendedName>
        <fullName evidence="7">Tyrosine-protein kinase</fullName>
        <ecNumber evidence="7">2.7.10.2</ecNumber>
    </recommendedName>
</protein>
<dbReference type="InterPro" id="IPR000980">
    <property type="entry name" value="SH2"/>
</dbReference>
<accession>A0A2A6CZW4</accession>
<evidence type="ECO:0000256" key="1">
    <source>
        <dbReference type="ARBA" id="ARBA00022679"/>
    </source>
</evidence>
<evidence type="ECO:0000256" key="4">
    <source>
        <dbReference type="ARBA" id="ARBA00022840"/>
    </source>
</evidence>
<feature type="compositionally biased region" description="Polar residues" evidence="8">
    <location>
        <begin position="107"/>
        <end position="118"/>
    </location>
</feature>
<dbReference type="InterPro" id="IPR050198">
    <property type="entry name" value="Non-receptor_tyrosine_kinases"/>
</dbReference>
<dbReference type="GO" id="GO:0005886">
    <property type="term" value="C:plasma membrane"/>
    <property type="evidence" value="ECO:0000318"/>
    <property type="project" value="GO_Central"/>
</dbReference>
<dbReference type="GO" id="GO:0030154">
    <property type="term" value="P:cell differentiation"/>
    <property type="evidence" value="ECO:0000318"/>
    <property type="project" value="GO_Central"/>
</dbReference>
<gene>
    <name evidence="9" type="primary">WBGene00111352</name>
</gene>
<organism evidence="9 10">
    <name type="scientific">Pristionchus pacificus</name>
    <name type="common">Parasitic nematode worm</name>
    <dbReference type="NCBI Taxonomy" id="54126"/>
    <lineage>
        <taxon>Eukaryota</taxon>
        <taxon>Metazoa</taxon>
        <taxon>Ecdysozoa</taxon>
        <taxon>Nematoda</taxon>
        <taxon>Chromadorea</taxon>
        <taxon>Rhabditida</taxon>
        <taxon>Rhabditina</taxon>
        <taxon>Diplogasteromorpha</taxon>
        <taxon>Diplogasteroidea</taxon>
        <taxon>Neodiplogasteridae</taxon>
        <taxon>Pristionchus</taxon>
    </lineage>
</organism>
<dbReference type="InterPro" id="IPR000719">
    <property type="entry name" value="Prot_kinase_dom"/>
</dbReference>
<keyword evidence="3 7" id="KW-0418">Kinase</keyword>
<dbReference type="FunFam" id="1.10.510.10:FF:001408">
    <property type="entry name" value="Tyrosine-protein kinase"/>
    <property type="match status" value="1"/>
</dbReference>
<dbReference type="InterPro" id="IPR011009">
    <property type="entry name" value="Kinase-like_dom_sf"/>
</dbReference>
<keyword evidence="2 7" id="KW-0547">Nucleotide-binding</keyword>